<dbReference type="SUPFAM" id="SSF52540">
    <property type="entry name" value="P-loop containing nucleoside triphosphate hydrolases"/>
    <property type="match status" value="1"/>
</dbReference>
<feature type="domain" description="PD-(D/E)XK endonuclease-like" evidence="1">
    <location>
        <begin position="618"/>
        <end position="859"/>
    </location>
</feature>
<dbReference type="Pfam" id="PF12705">
    <property type="entry name" value="PDDEXK_1"/>
    <property type="match status" value="1"/>
</dbReference>
<evidence type="ECO:0000313" key="2">
    <source>
        <dbReference type="EMBL" id="PSJ17664.1"/>
    </source>
</evidence>
<dbReference type="SUPFAM" id="SSF52980">
    <property type="entry name" value="Restriction endonuclease-like"/>
    <property type="match status" value="1"/>
</dbReference>
<dbReference type="Gene3D" id="3.90.320.10">
    <property type="match status" value="1"/>
</dbReference>
<dbReference type="Proteomes" id="UP000241912">
    <property type="component" value="Unassembled WGS sequence"/>
</dbReference>
<evidence type="ECO:0000259" key="1">
    <source>
        <dbReference type="Pfam" id="PF12705"/>
    </source>
</evidence>
<dbReference type="InterPro" id="IPR011604">
    <property type="entry name" value="PDDEXK-like_dom_sf"/>
</dbReference>
<evidence type="ECO:0000313" key="3">
    <source>
        <dbReference type="Proteomes" id="UP000241912"/>
    </source>
</evidence>
<proteinExistence type="predicted"/>
<comment type="caution">
    <text evidence="2">The sequence shown here is derived from an EMBL/GenBank/DDBJ whole genome shotgun (WGS) entry which is preliminary data.</text>
</comment>
<protein>
    <recommendedName>
        <fullName evidence="1">PD-(D/E)XK endonuclease-like domain-containing protein</fullName>
    </recommendedName>
</protein>
<gene>
    <name evidence="2" type="ORF">C7H79_07110</name>
</gene>
<dbReference type="InterPro" id="IPR038726">
    <property type="entry name" value="PDDEXK_AddAB-type"/>
</dbReference>
<reference evidence="2 3" key="1">
    <citation type="submission" date="2018-03" db="EMBL/GenBank/DDBJ databases">
        <title>Draft genome of Nitrosomonas supralitoralis APG5.</title>
        <authorList>
            <person name="Urakawa H."/>
            <person name="Lopez J.V."/>
        </authorList>
    </citation>
    <scope>NUCLEOTIDE SEQUENCE [LARGE SCALE GENOMIC DNA]</scope>
    <source>
        <strain evidence="2 3">APG5</strain>
    </source>
</reference>
<sequence>MKQLVHFILVPDGSVARRLRRLLATQSPRQGILVGTWPELIEQAKSAYLIALQASDWKTQFHHALEQLPDAFWSNSFEVSPEETAAEVEAALSLLTSATEAGSEVVLTDSDQVPERPRKHVQDIARLLHDLDGLLPDELLAIQQLISTASNTAIRKLAVCSIEGFPSLTRWQVALIDKLNADAGIERDAEMMRLLESLLLDSSPTSSQTSLQTLQQHLFAAPQEKSPLDTTVQWLGVRDSLEEAEVAAGMAQQMLAENLGLKPSDIGLLMPDSFEYSLAINDAFSAAGLPLSGLPVDHWQRDLGREALFHFLYCRQKPSPAMALAVCLSSPLMPWSREKGAELAQAVMDGDYRLRPFPTATQSDRQMLDLLREGDESPETLLEAIQVFVSLLDGGEQFESHVYRVKAMAENLRATMVGKTEIHWASLRRLSSPKNISTGESPSFNLEGITVWREAHEVWRPVRFLIVLGFVSGHYPVASADSSVFVSDDLLALRERLGLSLATPADQMRDRRARFKRQLAAVVDFVCFMIPRRNSSGASQLPSESLVFMSQLYSGIDDVESLILEVDVTADRDLARFLSNIVPEPPRMPRVILAEDIQFGVDLLALRTDAEGNLLPESPSTLETLMVSRLAWLLRRIDAEPLGWEPERPNVMLLGTLTHQVFEELFQVSSPIPDSATIGSQIEPLLDSAIRTHAPFLRAAQWQVERKHLASSINKAALAWREVLVTLKADILGTEVWLEGTLDGLPIHGQADILLGLPDGRLLVVDYKRSSANSRRPRMQKGYDSQANLYRTMLQTGGPKSKDNVLLLDRLRAGDTTGIVYFMTNDQTSLSDALVVESGTIPGWEALEGDVAHLAMNLIRERLREVSEGRLYLNREGDAQFFDKQAGVKPYSLDNSVLIPLFTIPGESREAE</sequence>
<dbReference type="InterPro" id="IPR011335">
    <property type="entry name" value="Restrct_endonuc-II-like"/>
</dbReference>
<dbReference type="EMBL" id="PXXU01000016">
    <property type="protein sequence ID" value="PSJ17664.1"/>
    <property type="molecule type" value="Genomic_DNA"/>
</dbReference>
<name>A0A2P7NW15_9PROT</name>
<dbReference type="AlphaFoldDB" id="A0A2P7NW15"/>
<dbReference type="RefSeq" id="WP_106706597.1">
    <property type="nucleotide sequence ID" value="NZ_PXXU01000016.1"/>
</dbReference>
<accession>A0A2P7NW15</accession>
<organism evidence="2 3">
    <name type="scientific">Nitrosomonas supralitoralis</name>
    <dbReference type="NCBI Taxonomy" id="2116706"/>
    <lineage>
        <taxon>Bacteria</taxon>
        <taxon>Pseudomonadati</taxon>
        <taxon>Pseudomonadota</taxon>
        <taxon>Betaproteobacteria</taxon>
        <taxon>Nitrosomonadales</taxon>
        <taxon>Nitrosomonadaceae</taxon>
        <taxon>Nitrosomonas</taxon>
    </lineage>
</organism>
<dbReference type="InterPro" id="IPR027417">
    <property type="entry name" value="P-loop_NTPase"/>
</dbReference>
<keyword evidence="3" id="KW-1185">Reference proteome</keyword>
<dbReference type="OrthoDB" id="1488830at2"/>